<dbReference type="GO" id="GO:0003677">
    <property type="term" value="F:DNA binding"/>
    <property type="evidence" value="ECO:0007669"/>
    <property type="project" value="InterPro"/>
</dbReference>
<dbReference type="Proteomes" id="UP000287394">
    <property type="component" value="Chromosome"/>
</dbReference>
<dbReference type="SUPFAM" id="SSF47413">
    <property type="entry name" value="lambda repressor-like DNA-binding domains"/>
    <property type="match status" value="1"/>
</dbReference>
<dbReference type="RefSeq" id="WP_119323133.1">
    <property type="nucleotide sequence ID" value="NZ_AP025739.1"/>
</dbReference>
<dbReference type="OrthoDB" id="1097442at2"/>
<organism evidence="1 2">
    <name type="scientific">Capsulimonas corticalis</name>
    <dbReference type="NCBI Taxonomy" id="2219043"/>
    <lineage>
        <taxon>Bacteria</taxon>
        <taxon>Bacillati</taxon>
        <taxon>Armatimonadota</taxon>
        <taxon>Armatimonadia</taxon>
        <taxon>Capsulimonadales</taxon>
        <taxon>Capsulimonadaceae</taxon>
        <taxon>Capsulimonas</taxon>
    </lineage>
</organism>
<dbReference type="SMART" id="SM00530">
    <property type="entry name" value="HTH_XRE"/>
    <property type="match status" value="1"/>
</dbReference>
<dbReference type="Pfam" id="PF13560">
    <property type="entry name" value="HTH_31"/>
    <property type="match status" value="1"/>
</dbReference>
<dbReference type="InterPro" id="IPR010982">
    <property type="entry name" value="Lambda_DNA-bd_dom_sf"/>
</dbReference>
<dbReference type="InterPro" id="IPR001387">
    <property type="entry name" value="Cro/C1-type_HTH"/>
</dbReference>
<dbReference type="KEGG" id="ccot:CCAX7_55870"/>
<dbReference type="AlphaFoldDB" id="A0A402D0Q0"/>
<dbReference type="CDD" id="cd00093">
    <property type="entry name" value="HTH_XRE"/>
    <property type="match status" value="1"/>
</dbReference>
<name>A0A402D0Q0_9BACT</name>
<evidence type="ECO:0000313" key="1">
    <source>
        <dbReference type="EMBL" id="BDI33536.1"/>
    </source>
</evidence>
<reference evidence="1 2" key="1">
    <citation type="journal article" date="2019" name="Int. J. Syst. Evol. Microbiol.">
        <title>Capsulimonas corticalis gen. nov., sp. nov., an aerobic capsulated bacterium, of a novel bacterial order, Capsulimonadales ord. nov., of the class Armatimonadia of the phylum Armatimonadetes.</title>
        <authorList>
            <person name="Li J."/>
            <person name="Kudo C."/>
            <person name="Tonouchi A."/>
        </authorList>
    </citation>
    <scope>NUCLEOTIDE SEQUENCE [LARGE SCALE GENOMIC DNA]</scope>
    <source>
        <strain evidence="1 2">AX-7</strain>
    </source>
</reference>
<gene>
    <name evidence="1" type="ORF">CCAX7_55870</name>
</gene>
<keyword evidence="2" id="KW-1185">Reference proteome</keyword>
<evidence type="ECO:0000313" key="2">
    <source>
        <dbReference type="Proteomes" id="UP000287394"/>
    </source>
</evidence>
<dbReference type="Gene3D" id="1.10.260.40">
    <property type="entry name" value="lambda repressor-like DNA-binding domains"/>
    <property type="match status" value="1"/>
</dbReference>
<sequence>MAISAGTEFGAWLRQARTTRGLSVNALADRAGVSNASISKFEAGKLNPRKRTVEQVAAALAPDEAAAQVSDALLRAALAAAGYTAGPARELERDPIFDDGFEAGYDADDGLTEEDRENLRQEARDYYRFKAEQLRQQRRRA</sequence>
<accession>A0A402D0Q0</accession>
<protein>
    <submittedName>
        <fullName evidence="1">Uncharacterized protein</fullName>
    </submittedName>
</protein>
<proteinExistence type="predicted"/>
<dbReference type="EMBL" id="AP025739">
    <property type="protein sequence ID" value="BDI33536.1"/>
    <property type="molecule type" value="Genomic_DNA"/>
</dbReference>
<dbReference type="FunCoup" id="A0A402D0Q0">
    <property type="interactions" value="13"/>
</dbReference>
<dbReference type="PROSITE" id="PS50943">
    <property type="entry name" value="HTH_CROC1"/>
    <property type="match status" value="1"/>
</dbReference>